<evidence type="ECO:0000256" key="1">
    <source>
        <dbReference type="PROSITE-ProRule" id="PRU00176"/>
    </source>
</evidence>
<evidence type="ECO:0000313" key="5">
    <source>
        <dbReference type="Proteomes" id="UP000002195"/>
    </source>
</evidence>
<dbReference type="GeneID" id="8621402"/>
<dbReference type="PaxDb" id="44689-DDB0214919"/>
<feature type="domain" description="RRM" evidence="3">
    <location>
        <begin position="172"/>
        <end position="252"/>
    </location>
</feature>
<dbReference type="KEGG" id="ddi:DDB_G0277899"/>
<feature type="compositionally biased region" description="Low complexity" evidence="2">
    <location>
        <begin position="128"/>
        <end position="161"/>
    </location>
</feature>
<dbReference type="InterPro" id="IPR035979">
    <property type="entry name" value="RBD_domain_sf"/>
</dbReference>
<reference evidence="4 5" key="1">
    <citation type="journal article" date="2005" name="Nature">
        <title>The genome of the social amoeba Dictyostelium discoideum.</title>
        <authorList>
            <consortium name="The Dictyostelium discoideum Sequencing Consortium"/>
            <person name="Eichinger L."/>
            <person name="Pachebat J.A."/>
            <person name="Glockner G."/>
            <person name="Rajandream M.A."/>
            <person name="Sucgang R."/>
            <person name="Berriman M."/>
            <person name="Song J."/>
            <person name="Olsen R."/>
            <person name="Szafranski K."/>
            <person name="Xu Q."/>
            <person name="Tunggal B."/>
            <person name="Kummerfeld S."/>
            <person name="Madera M."/>
            <person name="Konfortov B.A."/>
            <person name="Rivero F."/>
            <person name="Bankier A.T."/>
            <person name="Lehmann R."/>
            <person name="Hamlin N."/>
            <person name="Davies R."/>
            <person name="Gaudet P."/>
            <person name="Fey P."/>
            <person name="Pilcher K."/>
            <person name="Chen G."/>
            <person name="Saunders D."/>
            <person name="Sodergren E."/>
            <person name="Davis P."/>
            <person name="Kerhornou A."/>
            <person name="Nie X."/>
            <person name="Hall N."/>
            <person name="Anjard C."/>
            <person name="Hemphill L."/>
            <person name="Bason N."/>
            <person name="Farbrother P."/>
            <person name="Desany B."/>
            <person name="Just E."/>
            <person name="Morio T."/>
            <person name="Rost R."/>
            <person name="Churcher C."/>
            <person name="Cooper J."/>
            <person name="Haydock S."/>
            <person name="van Driessche N."/>
            <person name="Cronin A."/>
            <person name="Goodhead I."/>
            <person name="Muzny D."/>
            <person name="Mourier T."/>
            <person name="Pain A."/>
            <person name="Lu M."/>
            <person name="Harper D."/>
            <person name="Lindsay R."/>
            <person name="Hauser H."/>
            <person name="James K."/>
            <person name="Quiles M."/>
            <person name="Madan Babu M."/>
            <person name="Saito T."/>
            <person name="Buchrieser C."/>
            <person name="Wardroper A."/>
            <person name="Felder M."/>
            <person name="Thangavelu M."/>
            <person name="Johnson D."/>
            <person name="Knights A."/>
            <person name="Loulseged H."/>
            <person name="Mungall K."/>
            <person name="Oliver K."/>
            <person name="Price C."/>
            <person name="Quail M.A."/>
            <person name="Urushihara H."/>
            <person name="Hernandez J."/>
            <person name="Rabbinowitsch E."/>
            <person name="Steffen D."/>
            <person name="Sanders M."/>
            <person name="Ma J."/>
            <person name="Kohara Y."/>
            <person name="Sharp S."/>
            <person name="Simmonds M."/>
            <person name="Spiegler S."/>
            <person name="Tivey A."/>
            <person name="Sugano S."/>
            <person name="White B."/>
            <person name="Walker D."/>
            <person name="Woodward J."/>
            <person name="Winckler T."/>
            <person name="Tanaka Y."/>
            <person name="Shaulsky G."/>
            <person name="Schleicher M."/>
            <person name="Weinstock G."/>
            <person name="Rosenthal A."/>
            <person name="Cox E.C."/>
            <person name="Chisholm R.L."/>
            <person name="Gibbs R."/>
            <person name="Loomis W.F."/>
            <person name="Platzer M."/>
            <person name="Kay R.R."/>
            <person name="Williams J."/>
            <person name="Dear P.H."/>
            <person name="Noegel A.A."/>
            <person name="Barrell B."/>
            <person name="Kuspa A."/>
        </authorList>
    </citation>
    <scope>NUCLEOTIDE SEQUENCE [LARGE SCALE GENOMIC DNA]</scope>
    <source>
        <strain evidence="4 5">AX4</strain>
    </source>
</reference>
<dbReference type="InterPro" id="IPR000504">
    <property type="entry name" value="RRM_dom"/>
</dbReference>
<evidence type="ECO:0000259" key="3">
    <source>
        <dbReference type="PROSITE" id="PS50102"/>
    </source>
</evidence>
<gene>
    <name evidence="4" type="ORF">DDB_G0277899</name>
</gene>
<keyword evidence="1" id="KW-0694">RNA-binding</keyword>
<name>Q54YK7_DICDI</name>
<dbReference type="RefSeq" id="XP_642195.1">
    <property type="nucleotide sequence ID" value="XM_637103.1"/>
</dbReference>
<dbReference type="EMBL" id="AAFI02000023">
    <property type="protein sequence ID" value="EAL68122.1"/>
    <property type="molecule type" value="Genomic_DNA"/>
</dbReference>
<dbReference type="InterPro" id="IPR012677">
    <property type="entry name" value="Nucleotide-bd_a/b_plait_sf"/>
</dbReference>
<dbReference type="Proteomes" id="UP000002195">
    <property type="component" value="Unassembled WGS sequence"/>
</dbReference>
<dbReference type="InParanoid" id="Q54YK7"/>
<dbReference type="SUPFAM" id="SSF54928">
    <property type="entry name" value="RNA-binding domain, RBD"/>
    <property type="match status" value="1"/>
</dbReference>
<dbReference type="AlphaFoldDB" id="Q54YK7"/>
<comment type="caution">
    <text evidence="4">The sequence shown here is derived from an EMBL/GenBank/DDBJ whole genome shotgun (WGS) entry which is preliminary data.</text>
</comment>
<dbReference type="VEuPathDB" id="AmoebaDB:DDB_G0277899"/>
<dbReference type="FunCoup" id="Q54YK7">
    <property type="interactions" value="362"/>
</dbReference>
<sequence>MNLKEAISNNFILNSLLNQQPTHQLQQNESIEIIDKNKDKENEQSLSELQCEYSICAMFSIYYPIIKNFQNFSINNEENNNNNNNNNSQSSKNEDETFIPKLVNPISWGELTDSESIYSTSPSSSMYSFSDIDDTNNNNNNNNKNNNSSQDNDKNNNNNNNKSKKQKNKGIKKLFIGGINFDDLKGNEQLKQIRIQKLIHLFQSFGSVLKTSYHWDKGYFFISYSNNKVSQTVVDSFSTTKKRQKYIDKIKDSLKDSEKCATPQLNFYVRFPNNYSSVSAKNSGNQK</sequence>
<dbReference type="PROSITE" id="PS50102">
    <property type="entry name" value="RRM"/>
    <property type="match status" value="1"/>
</dbReference>
<dbReference type="HOGENOM" id="CLU_971233_0_0_1"/>
<dbReference type="SMR" id="Q54YK7"/>
<evidence type="ECO:0000256" key="2">
    <source>
        <dbReference type="SAM" id="MobiDB-lite"/>
    </source>
</evidence>
<accession>Q54YK7</accession>
<protein>
    <submittedName>
        <fullName evidence="4">RNA-binding region RNP-1 domain-containing protein</fullName>
    </submittedName>
</protein>
<dbReference type="dictyBase" id="DDB_G0277899"/>
<dbReference type="Gene3D" id="3.30.70.330">
    <property type="match status" value="1"/>
</dbReference>
<organism evidence="4 5">
    <name type="scientific">Dictyostelium discoideum</name>
    <name type="common">Social amoeba</name>
    <dbReference type="NCBI Taxonomy" id="44689"/>
    <lineage>
        <taxon>Eukaryota</taxon>
        <taxon>Amoebozoa</taxon>
        <taxon>Evosea</taxon>
        <taxon>Eumycetozoa</taxon>
        <taxon>Dictyostelia</taxon>
        <taxon>Dictyosteliales</taxon>
        <taxon>Dictyosteliaceae</taxon>
        <taxon>Dictyostelium</taxon>
    </lineage>
</organism>
<dbReference type="eggNOG" id="ENOG502RH8Q">
    <property type="taxonomic scope" value="Eukaryota"/>
</dbReference>
<dbReference type="OMA" id="CAMFSIY"/>
<feature type="region of interest" description="Disordered" evidence="2">
    <location>
        <begin position="128"/>
        <end position="169"/>
    </location>
</feature>
<proteinExistence type="predicted"/>
<keyword evidence="5" id="KW-1185">Reference proteome</keyword>
<dbReference type="GO" id="GO:0003723">
    <property type="term" value="F:RNA binding"/>
    <property type="evidence" value="ECO:0007669"/>
    <property type="project" value="UniProtKB-UniRule"/>
</dbReference>
<evidence type="ECO:0000313" key="4">
    <source>
        <dbReference type="EMBL" id="EAL68122.1"/>
    </source>
</evidence>